<evidence type="ECO:0000256" key="3">
    <source>
        <dbReference type="PROSITE-ProRule" id="PRU00339"/>
    </source>
</evidence>
<comment type="subcellular location">
    <subcellularLocation>
        <location evidence="1">Nucleus</location>
    </subcellularLocation>
</comment>
<feature type="repeat" description="TPR" evidence="3">
    <location>
        <begin position="129"/>
        <end position="162"/>
    </location>
</feature>
<dbReference type="GeneID" id="94824532"/>
<feature type="repeat" description="TPR" evidence="3">
    <location>
        <begin position="166"/>
        <end position="199"/>
    </location>
</feature>
<evidence type="ECO:0000256" key="2">
    <source>
        <dbReference type="ARBA" id="ARBA00023242"/>
    </source>
</evidence>
<dbReference type="PROSITE" id="PS50005">
    <property type="entry name" value="TPR"/>
    <property type="match status" value="5"/>
</dbReference>
<dbReference type="EMBL" id="MLAK01000001">
    <property type="protein sequence ID" value="OHT17673.1"/>
    <property type="molecule type" value="Genomic_DNA"/>
</dbReference>
<dbReference type="PANTHER" id="PTHR14017:SF1">
    <property type="entry name" value="LD02225P"/>
    <property type="match status" value="1"/>
</dbReference>
<dbReference type="SUPFAM" id="SSF48452">
    <property type="entry name" value="TPR-like"/>
    <property type="match status" value="2"/>
</dbReference>
<dbReference type="VEuPathDB" id="TrichDB:TRFO_00974"/>
<dbReference type="RefSeq" id="XP_068370809.1">
    <property type="nucleotide sequence ID" value="XM_068489828.1"/>
</dbReference>
<feature type="repeat" description="TPR" evidence="3">
    <location>
        <begin position="93"/>
        <end position="126"/>
    </location>
</feature>
<dbReference type="GO" id="GO:0031490">
    <property type="term" value="F:chromatin DNA binding"/>
    <property type="evidence" value="ECO:0007669"/>
    <property type="project" value="TreeGrafter"/>
</dbReference>
<name>A0A1J4L2D2_9EUKA</name>
<sequence length="454" mass="51991">MEFPVSNATINSSFLDTINTEFELSFTIAASISKEMDAIEESQLAAKRAFSYNPNSRAVLDLFPQYAPLIEKISELVDKHGLALKTPPASENPDLWSILGYCYLVIGDFPNAFAAYAHAVRLMPDSSDSTFWYAMGIVYAHYKYSEHAVNCFQKVLDYDPKFQYSSDIYFRLALIQRVLGRYDNAIELLERIKNYPPNDLHPDDIQLQIAYTYQLKGNSPDHTLTLYYELHNKYPQSLELTQQYCWYFYLVYKSSDIKIVKQVINDALSTCPHDPTLLLIAALVAMKQDEMATAYQHYRYCISYCSDSPFFWCGLGVLYYKNEQKQDAVVAFQRALYLKSDMAEAWLNIGIIYEQNNEAKNALKIYQTGLQRCSKTEEFTKRINAINNGTSYSQSLTILDIDDTKFIQQIPEQFAADYISAVPKLPAKCFAIDNELASQFTQLNTYPKSLFAGL</sequence>
<dbReference type="GO" id="GO:0000978">
    <property type="term" value="F:RNA polymerase II cis-regulatory region sequence-specific DNA binding"/>
    <property type="evidence" value="ECO:0007669"/>
    <property type="project" value="TreeGrafter"/>
</dbReference>
<gene>
    <name evidence="4" type="ORF">TRFO_00974</name>
</gene>
<evidence type="ECO:0000313" key="4">
    <source>
        <dbReference type="EMBL" id="OHT17673.1"/>
    </source>
</evidence>
<evidence type="ECO:0000313" key="5">
    <source>
        <dbReference type="Proteomes" id="UP000179807"/>
    </source>
</evidence>
<feature type="repeat" description="TPR" evidence="3">
    <location>
        <begin position="343"/>
        <end position="376"/>
    </location>
</feature>
<organism evidence="4 5">
    <name type="scientific">Tritrichomonas foetus</name>
    <dbReference type="NCBI Taxonomy" id="1144522"/>
    <lineage>
        <taxon>Eukaryota</taxon>
        <taxon>Metamonada</taxon>
        <taxon>Parabasalia</taxon>
        <taxon>Tritrichomonadida</taxon>
        <taxon>Tritrichomonadidae</taxon>
        <taxon>Tritrichomonas</taxon>
    </lineage>
</organism>
<comment type="caution">
    <text evidence="4">The sequence shown here is derived from an EMBL/GenBank/DDBJ whole genome shotgun (WGS) entry which is preliminary data.</text>
</comment>
<dbReference type="GO" id="GO:0010468">
    <property type="term" value="P:regulation of gene expression"/>
    <property type="evidence" value="ECO:0007669"/>
    <property type="project" value="TreeGrafter"/>
</dbReference>
<evidence type="ECO:0000256" key="1">
    <source>
        <dbReference type="ARBA" id="ARBA00004123"/>
    </source>
</evidence>
<reference evidence="4" key="1">
    <citation type="submission" date="2016-10" db="EMBL/GenBank/DDBJ databases">
        <authorList>
            <person name="Benchimol M."/>
            <person name="Almeida L.G."/>
            <person name="Vasconcelos A.T."/>
            <person name="Perreira-Neves A."/>
            <person name="Rosa I.A."/>
            <person name="Tasca T."/>
            <person name="Bogo M.R."/>
            <person name="de Souza W."/>
        </authorList>
    </citation>
    <scope>NUCLEOTIDE SEQUENCE [LARGE SCALE GENOMIC DNA]</scope>
    <source>
        <strain evidence="4">K</strain>
    </source>
</reference>
<dbReference type="OrthoDB" id="418911at2759"/>
<dbReference type="PANTHER" id="PTHR14017">
    <property type="entry name" value="LYSINE-SPECIFIC DEMETHYLASE"/>
    <property type="match status" value="1"/>
</dbReference>
<protein>
    <submittedName>
        <fullName evidence="4">TPR Domain containing protein</fullName>
    </submittedName>
</protein>
<accession>A0A1J4L2D2</accession>
<keyword evidence="3" id="KW-0802">TPR repeat</keyword>
<keyword evidence="2" id="KW-0539">Nucleus</keyword>
<dbReference type="SMART" id="SM00028">
    <property type="entry name" value="TPR"/>
    <property type="match status" value="6"/>
</dbReference>
<dbReference type="AlphaFoldDB" id="A0A1J4L2D2"/>
<dbReference type="Pfam" id="PF13432">
    <property type="entry name" value="TPR_16"/>
    <property type="match status" value="2"/>
</dbReference>
<dbReference type="InterPro" id="IPR011990">
    <property type="entry name" value="TPR-like_helical_dom_sf"/>
</dbReference>
<dbReference type="Gene3D" id="1.25.40.10">
    <property type="entry name" value="Tetratricopeptide repeat domain"/>
    <property type="match status" value="2"/>
</dbReference>
<feature type="repeat" description="TPR" evidence="3">
    <location>
        <begin position="309"/>
        <end position="342"/>
    </location>
</feature>
<dbReference type="InterPro" id="IPR051630">
    <property type="entry name" value="Corepressor-Demethylase"/>
</dbReference>
<keyword evidence="5" id="KW-1185">Reference proteome</keyword>
<dbReference type="GO" id="GO:0005634">
    <property type="term" value="C:nucleus"/>
    <property type="evidence" value="ECO:0007669"/>
    <property type="project" value="UniProtKB-SubCell"/>
</dbReference>
<proteinExistence type="predicted"/>
<dbReference type="Proteomes" id="UP000179807">
    <property type="component" value="Unassembled WGS sequence"/>
</dbReference>
<dbReference type="InterPro" id="IPR019734">
    <property type="entry name" value="TPR_rpt"/>
</dbReference>